<dbReference type="GO" id="GO:0008124">
    <property type="term" value="F:4-alpha-hydroxytetrahydrobiopterin dehydratase activity"/>
    <property type="evidence" value="ECO:0007669"/>
    <property type="project" value="UniProtKB-UniRule"/>
</dbReference>
<evidence type="ECO:0000313" key="5">
    <source>
        <dbReference type="EMBL" id="MZI92955.1"/>
    </source>
</evidence>
<evidence type="ECO:0000256" key="4">
    <source>
        <dbReference type="HAMAP-Rule" id="MF_00434"/>
    </source>
</evidence>
<comment type="similarity">
    <text evidence="2 4">Belongs to the pterin-4-alpha-carbinolamine dehydratase family.</text>
</comment>
<dbReference type="RefSeq" id="WP_161154249.1">
    <property type="nucleotide sequence ID" value="NZ_WEKT01000008.1"/>
</dbReference>
<comment type="caution">
    <text evidence="5">The sequence shown here is derived from an EMBL/GenBank/DDBJ whole genome shotgun (WGS) entry which is preliminary data.</text>
</comment>
<dbReference type="EMBL" id="WEKT01000008">
    <property type="protein sequence ID" value="MZI92955.1"/>
    <property type="molecule type" value="Genomic_DNA"/>
</dbReference>
<gene>
    <name evidence="5" type="ORF">F9817_07060</name>
</gene>
<protein>
    <recommendedName>
        <fullName evidence="4">Putative pterin-4-alpha-carbinolamine dehydratase</fullName>
        <shortName evidence="4">PHS</shortName>
        <ecNumber evidence="4">4.2.1.96</ecNumber>
    </recommendedName>
    <alternativeName>
        <fullName evidence="4">4-alpha-hydroxy-tetrahydropterin dehydratase</fullName>
    </alternativeName>
    <alternativeName>
        <fullName evidence="4">Pterin carbinolamine dehydratase</fullName>
        <shortName evidence="4">PCD</shortName>
    </alternativeName>
</protein>
<dbReference type="Pfam" id="PF01329">
    <property type="entry name" value="Pterin_4a"/>
    <property type="match status" value="1"/>
</dbReference>
<dbReference type="InterPro" id="IPR050376">
    <property type="entry name" value="Pterin-4-alpha-carb_dehyd"/>
</dbReference>
<dbReference type="SUPFAM" id="SSF55248">
    <property type="entry name" value="PCD-like"/>
    <property type="match status" value="1"/>
</dbReference>
<sequence>MLSELKCVPCYGKGETALSVQEQQEYLSQLNGWQITYTDEQPCLEKIFTFNGYKQAWRFCDQVAGLADQQNHHPAILLEWGKVVVTWWTHSVHGLHTNDFICAAKTDALRDKL</sequence>
<name>A0A7X4LJ75_9VIBR</name>
<dbReference type="CDD" id="cd00913">
    <property type="entry name" value="PCD_DCoH_subfamily_a"/>
    <property type="match status" value="1"/>
</dbReference>
<evidence type="ECO:0000313" key="6">
    <source>
        <dbReference type="Proteomes" id="UP000462621"/>
    </source>
</evidence>
<evidence type="ECO:0000256" key="2">
    <source>
        <dbReference type="ARBA" id="ARBA00006472"/>
    </source>
</evidence>
<dbReference type="Gene3D" id="3.30.1360.20">
    <property type="entry name" value="Transcriptional coactivator/pterin dehydratase"/>
    <property type="match status" value="1"/>
</dbReference>
<dbReference type="AlphaFoldDB" id="A0A7X4LJ75"/>
<comment type="catalytic activity">
    <reaction evidence="1 4">
        <text>(4aS,6R)-4a-hydroxy-L-erythro-5,6,7,8-tetrahydrobiopterin = (6R)-L-erythro-6,7-dihydrobiopterin + H2O</text>
        <dbReference type="Rhea" id="RHEA:11920"/>
        <dbReference type="ChEBI" id="CHEBI:15377"/>
        <dbReference type="ChEBI" id="CHEBI:15642"/>
        <dbReference type="ChEBI" id="CHEBI:43120"/>
        <dbReference type="EC" id="4.2.1.96"/>
    </reaction>
</comment>
<dbReference type="InterPro" id="IPR001533">
    <property type="entry name" value="Pterin_deHydtase"/>
</dbReference>
<dbReference type="HAMAP" id="MF_00434">
    <property type="entry name" value="Pterin_4_alpha"/>
    <property type="match status" value="1"/>
</dbReference>
<evidence type="ECO:0000256" key="3">
    <source>
        <dbReference type="ARBA" id="ARBA00023239"/>
    </source>
</evidence>
<reference evidence="5 6" key="1">
    <citation type="submission" date="2019-10" db="EMBL/GenBank/DDBJ databases">
        <title>Vibrio sp. nov. isolated from a shrimp pond.</title>
        <authorList>
            <person name="Gomez-Gil B."/>
            <person name="Enciso-Ibarra J."/>
            <person name="Enciso-Ibarra K."/>
            <person name="Bolan-Mejia C."/>
        </authorList>
    </citation>
    <scope>NUCLEOTIDE SEQUENCE [LARGE SCALE GENOMIC DNA]</scope>
    <source>
        <strain evidence="5 6">CAIM 722</strain>
    </source>
</reference>
<dbReference type="NCBIfam" id="NF002016">
    <property type="entry name" value="PRK00823.1-1"/>
    <property type="match status" value="1"/>
</dbReference>
<organism evidence="5 6">
    <name type="scientific">Vibrio eleionomae</name>
    <dbReference type="NCBI Taxonomy" id="2653505"/>
    <lineage>
        <taxon>Bacteria</taxon>
        <taxon>Pseudomonadati</taxon>
        <taxon>Pseudomonadota</taxon>
        <taxon>Gammaproteobacteria</taxon>
        <taxon>Vibrionales</taxon>
        <taxon>Vibrionaceae</taxon>
        <taxon>Vibrio</taxon>
    </lineage>
</organism>
<accession>A0A7X4LJ75</accession>
<dbReference type="PANTHER" id="PTHR42805:SF1">
    <property type="entry name" value="PTERIN-4-ALPHA-CARBINOLAMINE DEHYDRATASE-RELATED"/>
    <property type="match status" value="1"/>
</dbReference>
<dbReference type="InterPro" id="IPR036428">
    <property type="entry name" value="PCD_sf"/>
</dbReference>
<dbReference type="EC" id="4.2.1.96" evidence="4"/>
<dbReference type="GO" id="GO:0006729">
    <property type="term" value="P:tetrahydrobiopterin biosynthetic process"/>
    <property type="evidence" value="ECO:0007669"/>
    <property type="project" value="InterPro"/>
</dbReference>
<evidence type="ECO:0000256" key="1">
    <source>
        <dbReference type="ARBA" id="ARBA00001554"/>
    </source>
</evidence>
<keyword evidence="3 4" id="KW-0456">Lyase</keyword>
<dbReference type="PANTHER" id="PTHR42805">
    <property type="entry name" value="PTERIN-4-ALPHA-CARBINOLAMINE DEHYDRATASE-RELATED"/>
    <property type="match status" value="1"/>
</dbReference>
<keyword evidence="6" id="KW-1185">Reference proteome</keyword>
<dbReference type="Proteomes" id="UP000462621">
    <property type="component" value="Unassembled WGS sequence"/>
</dbReference>
<proteinExistence type="inferred from homology"/>